<dbReference type="EMBL" id="AP018227">
    <property type="protein sequence ID" value="BAY85909.1"/>
    <property type="molecule type" value="Genomic_DNA"/>
</dbReference>
<accession>A0A1Z4LXG4</accession>
<evidence type="ECO:0000256" key="1">
    <source>
        <dbReference type="SAM" id="Phobius"/>
    </source>
</evidence>
<proteinExistence type="predicted"/>
<keyword evidence="1" id="KW-1133">Transmembrane helix</keyword>
<keyword evidence="3" id="KW-1185">Reference proteome</keyword>
<sequence>MSKGARITIGIFALLGAVGFFITALDPEGLPTGAAGFYAMTILFVIIAVACFFPKTHPFTLRMIGTVIFCGYAAYVYDSFQTQNFSRAIKGFIFWGIPSGYLAIMGKYPLWGTASAGLNGKQEKNNR</sequence>
<gene>
    <name evidence="2" type="ORF">NIES267_54150</name>
</gene>
<feature type="transmembrane region" description="Helical" evidence="1">
    <location>
        <begin position="59"/>
        <end position="77"/>
    </location>
</feature>
<feature type="transmembrane region" description="Helical" evidence="1">
    <location>
        <begin position="7"/>
        <end position="25"/>
    </location>
</feature>
<reference evidence="2 3" key="1">
    <citation type="submission" date="2017-06" db="EMBL/GenBank/DDBJ databases">
        <title>Genome sequencing of cyanobaciteial culture collection at National Institute for Environmental Studies (NIES).</title>
        <authorList>
            <person name="Hirose Y."/>
            <person name="Shimura Y."/>
            <person name="Fujisawa T."/>
            <person name="Nakamura Y."/>
            <person name="Kawachi M."/>
        </authorList>
    </citation>
    <scope>NUCLEOTIDE SEQUENCE [LARGE SCALE GENOMIC DNA]</scope>
    <source>
        <strain evidence="2 3">NIES-267</strain>
    </source>
</reference>
<dbReference type="AlphaFoldDB" id="A0A1Z4LXG4"/>
<name>A0A1Z4LXG4_9CYAN</name>
<keyword evidence="1" id="KW-0472">Membrane</keyword>
<organism evidence="2 3">
    <name type="scientific">Calothrix parasitica NIES-267</name>
    <dbReference type="NCBI Taxonomy" id="1973488"/>
    <lineage>
        <taxon>Bacteria</taxon>
        <taxon>Bacillati</taxon>
        <taxon>Cyanobacteriota</taxon>
        <taxon>Cyanophyceae</taxon>
        <taxon>Nostocales</taxon>
        <taxon>Calotrichaceae</taxon>
        <taxon>Calothrix</taxon>
    </lineage>
</organism>
<dbReference type="Proteomes" id="UP000218418">
    <property type="component" value="Chromosome"/>
</dbReference>
<evidence type="ECO:0000313" key="3">
    <source>
        <dbReference type="Proteomes" id="UP000218418"/>
    </source>
</evidence>
<dbReference type="OrthoDB" id="495373at2"/>
<protein>
    <submittedName>
        <fullName evidence="2">Uncharacterized protein</fullName>
    </submittedName>
</protein>
<feature type="transmembrane region" description="Helical" evidence="1">
    <location>
        <begin position="31"/>
        <end position="52"/>
    </location>
</feature>
<keyword evidence="1" id="KW-0812">Transmembrane</keyword>
<evidence type="ECO:0000313" key="2">
    <source>
        <dbReference type="EMBL" id="BAY85909.1"/>
    </source>
</evidence>